<keyword evidence="9" id="KW-0862">Zinc</keyword>
<dbReference type="FunFam" id="4.10.860.120:FF:000003">
    <property type="entry name" value="DNA-directed RNA polymerase subunit"/>
    <property type="match status" value="1"/>
</dbReference>
<dbReference type="InterPro" id="IPR038593">
    <property type="entry name" value="RNA_pol_Rpb1_7_sf"/>
</dbReference>
<dbReference type="FunFam" id="2.40.40.20:FF:000019">
    <property type="entry name" value="DNA-directed RNA polymerase II subunit RPB1"/>
    <property type="match status" value="1"/>
</dbReference>
<dbReference type="Pfam" id="PF00623">
    <property type="entry name" value="RNA_pol_Rpb1_2"/>
    <property type="match status" value="1"/>
</dbReference>
<keyword evidence="10" id="KW-0460">Magnesium</keyword>
<evidence type="ECO:0000313" key="19">
    <source>
        <dbReference type="Proteomes" id="UP001140511"/>
    </source>
</evidence>
<dbReference type="Pfam" id="PF04983">
    <property type="entry name" value="RNA_pol_Rpb1_3"/>
    <property type="match status" value="1"/>
</dbReference>
<feature type="domain" description="RNA polymerase N-terminal" evidence="17">
    <location>
        <begin position="243"/>
        <end position="549"/>
    </location>
</feature>
<comment type="caution">
    <text evidence="18">The sequence shown here is derived from an EMBL/GenBank/DDBJ whole genome shotgun (WGS) entry which is preliminary data.</text>
</comment>
<evidence type="ECO:0000256" key="6">
    <source>
        <dbReference type="ARBA" id="ARBA00022695"/>
    </source>
</evidence>
<dbReference type="SUPFAM" id="SSF64484">
    <property type="entry name" value="beta and beta-prime subunits of DNA dependent RNA-polymerase"/>
    <property type="match status" value="1"/>
</dbReference>
<dbReference type="PANTHER" id="PTHR19376">
    <property type="entry name" value="DNA-DIRECTED RNA POLYMERASE"/>
    <property type="match status" value="1"/>
</dbReference>
<dbReference type="FunFam" id="3.30.1490.180:FF:000001">
    <property type="entry name" value="DNA-directed RNA polymerase subunit"/>
    <property type="match status" value="1"/>
</dbReference>
<dbReference type="FunFam" id="3.30.1360.140:FF:000001">
    <property type="entry name" value="DNA-directed RNA polymerase subunit"/>
    <property type="match status" value="1"/>
</dbReference>
<sequence>MANLYFTHSSAPLKTVQEIQFGLMSPEEIKSMSVAHILYPETMEEGGTKPRDGGLNDPLLGSIDRQFKCKTCTQAMGECPGHFGHIELAKPVYHPGFIKKVKKILEIVCHNCSKVLADESDPEFVAAINTRDAKLRFKRVWAVCKKKRRCENEDRTDKNKDEEFAPGMKPTLVESHGGCGNVQPQVRQVALQLKAAFEVAQEDGPKRKETAPITPEMAHSILRRISESDLRNMGLNSDYARPEWMIITVLPVPPPPVRPSISMDGTGTGMRNEDDLTYKLGDIIRANGNVKQAIREGSPQHIARDFEELLQYHVATYMDNDIAGQPRALQKSGRPVKAIRARLKGKEGRLRGNLMGKRVDFSARTVITGDANLSLHEVGVPRSIARTLTYPETVTPYNIGKLHQLVENGPNEHPGAKYVIRSDGTRIDLRHHRRAAQISLEYGWKVERHLMDGDYIIFNRQPSLHKESMMGHRVRVMPYSTFRLNLSVTSPYNADFDGDEMNLHVPQSEETRAEVKELCLVPNNIVSPQKNGPLMGIVQDSLAGAYKICRRDTFLDKNQVMNLMLWVPNWDGVIPQPAILKPRPRWTGKQIISMVIPKEISLHAPEDKSDSPLKDTGLLIQAGELMYGLMKKKNIGSASGGVIHLCYNELGPEGAMAFLNGVQQVVSYWLLQEGHSIGIGDTIPDKQTIEKVQVHIDTQKAEVARLTAMATANELEALPGMNVRATFENKVSMALNMARDQAGTTTQRSLKDSNNAVTMAESGSKGSSINISQMTALVGQQIVEGKRIPFGFKYRTLPHFTKDDYSPEARGFVENSYLRGLTPSEFFFHAMAGREGLIDTAVKTAETGYIQRRLVKALEDLNAQYDGTVRNSLGDIIQFLYGEDGLDAMCIEKQKLGILKMSDEAFEKKYRLDLANPPDWFRKDYEYGNELTGDKASMALLDEEWDALLADRREVRQINRSKMGEESMQLPLNIGRMIETAKRVFNVKANDRSNLRPSDVIPVVRNVISKLKIVRGDDPISKEADASATILFKSLLRSRLAFKEVVKEHRLNKLAFDHVLGELQNRWDRSFVNPGEMVGVLAAQSIGEPATQMTLNTFHFAGVSSKNVTLGVPRLKEILNLAKNIKTPSMAVYLDTPLAKQEQAKKLRSLVEYTNLRSITAVTEIYYDPDVQSTTIAEDVDMVESYFLIPDDSQDTIDQQSRWLLRITLDRQKLLDKEIKIDDVAQRIKEEYPNDLAVIFSDNNADEQVIRIRTIRQNDEKDEDGEKKIEDDVMLKRLEAHLLDTLTLRGVPGVERAFLTKGTRLVDGSALREVLAVPGVDPTRTYTNDLWQIIEVFGIEGTRAALVKELTAVLAFDGSYVNHRHIALLCDVMTYRGSISAVTRHGINRADTGALMRCSFEETVEILLEAAATGELDDCRGISENVMLGQMAPMGTGHFDVFLDPKMLETVISDNSRMGLMPGMPVKEGEVEGAATPYDTGSPMADSGYLSLNSPAAGNFSPIQGAGSETPAGFGTEYGGGGFGGMGGYSPSSPNAGYSPTSPMIDGGIGRYATSPSFSPSSPSFSPTSPMLRPTSPASPNYSPTSPSYSPASPSSPRHYSPTSPAQFNSPTSPSYSPASPNYSPASPNLHGAGATSPSYSPASPSWSPTSPEAYSPTSPSFSKSPGSQQSPTSPSYSPTSPSFSPRTPGPGASGNQYSPNSPAND</sequence>
<evidence type="ECO:0000256" key="15">
    <source>
        <dbReference type="RuleBase" id="RU004279"/>
    </source>
</evidence>
<dbReference type="Pfam" id="PF04998">
    <property type="entry name" value="RNA_pol_Rpb1_5"/>
    <property type="match status" value="1"/>
</dbReference>
<evidence type="ECO:0000256" key="14">
    <source>
        <dbReference type="ARBA" id="ARBA00048552"/>
    </source>
</evidence>
<dbReference type="Pfam" id="PF05000">
    <property type="entry name" value="RNA_pol_Rpb1_4"/>
    <property type="match status" value="1"/>
</dbReference>
<keyword evidence="4" id="KW-0597">Phosphoprotein</keyword>
<dbReference type="InterPro" id="IPR007083">
    <property type="entry name" value="RNA_pol_Rpb1_4"/>
</dbReference>
<dbReference type="InterPro" id="IPR000684">
    <property type="entry name" value="RNA_pol_II_repeat_euk"/>
</dbReference>
<dbReference type="EC" id="2.7.7.6" evidence="15"/>
<keyword evidence="11" id="KW-0238">DNA-binding</keyword>
<dbReference type="CDD" id="cd02584">
    <property type="entry name" value="RNAP_II_Rpb1_C"/>
    <property type="match status" value="1"/>
</dbReference>
<evidence type="ECO:0000256" key="13">
    <source>
        <dbReference type="ARBA" id="ARBA00023242"/>
    </source>
</evidence>
<protein>
    <recommendedName>
        <fullName evidence="15">DNA-directed RNA polymerase subunit</fullName>
        <ecNumber evidence="15">2.7.7.6</ecNumber>
    </recommendedName>
</protein>
<evidence type="ECO:0000256" key="8">
    <source>
        <dbReference type="ARBA" id="ARBA00022737"/>
    </source>
</evidence>
<evidence type="ECO:0000256" key="11">
    <source>
        <dbReference type="ARBA" id="ARBA00023125"/>
    </source>
</evidence>
<dbReference type="GO" id="GO:0006367">
    <property type="term" value="P:transcription initiation at RNA polymerase II promoter"/>
    <property type="evidence" value="ECO:0007669"/>
    <property type="project" value="UniProtKB-ARBA"/>
</dbReference>
<dbReference type="InterPro" id="IPR007066">
    <property type="entry name" value="RNA_pol_Rpb1_3"/>
</dbReference>
<dbReference type="GO" id="GO:0003899">
    <property type="term" value="F:DNA-directed RNA polymerase activity"/>
    <property type="evidence" value="ECO:0007669"/>
    <property type="project" value="UniProtKB-EC"/>
</dbReference>
<dbReference type="PROSITE" id="PS00115">
    <property type="entry name" value="RNA_POL_II_REPEAT"/>
    <property type="match status" value="2"/>
</dbReference>
<dbReference type="Gene3D" id="1.10.132.30">
    <property type="match status" value="1"/>
</dbReference>
<evidence type="ECO:0000256" key="16">
    <source>
        <dbReference type="SAM" id="MobiDB-lite"/>
    </source>
</evidence>
<dbReference type="InterPro" id="IPR045867">
    <property type="entry name" value="DNA-dir_RpoC_beta_prime"/>
</dbReference>
<feature type="compositionally biased region" description="Low complexity" evidence="16">
    <location>
        <begin position="1663"/>
        <end position="1691"/>
    </location>
</feature>
<dbReference type="InterPro" id="IPR044893">
    <property type="entry name" value="RNA_pol_Rpb1_clamp_domain"/>
</dbReference>
<dbReference type="Gene3D" id="6.20.50.80">
    <property type="match status" value="1"/>
</dbReference>
<dbReference type="GO" id="GO:0006368">
    <property type="term" value="P:transcription elongation by RNA polymerase II"/>
    <property type="evidence" value="ECO:0007669"/>
    <property type="project" value="UniProtKB-ARBA"/>
</dbReference>
<dbReference type="Gene3D" id="3.30.1360.140">
    <property type="match status" value="1"/>
</dbReference>
<dbReference type="FunFam" id="1.10.132.30:FF:000001">
    <property type="entry name" value="DNA-directed RNA polymerase subunit"/>
    <property type="match status" value="1"/>
</dbReference>
<dbReference type="InterPro" id="IPR007073">
    <property type="entry name" value="RNA_pol_Rpb1_7"/>
</dbReference>
<comment type="catalytic activity">
    <reaction evidence="14 15">
        <text>RNA(n) + a ribonucleoside 5'-triphosphate = RNA(n+1) + diphosphate</text>
        <dbReference type="Rhea" id="RHEA:21248"/>
        <dbReference type="Rhea" id="RHEA-COMP:14527"/>
        <dbReference type="Rhea" id="RHEA-COMP:17342"/>
        <dbReference type="ChEBI" id="CHEBI:33019"/>
        <dbReference type="ChEBI" id="CHEBI:61557"/>
        <dbReference type="ChEBI" id="CHEBI:140395"/>
        <dbReference type="EC" id="2.7.7.6"/>
    </reaction>
</comment>
<proteinExistence type="inferred from homology"/>
<dbReference type="InterPro" id="IPR007080">
    <property type="entry name" value="RNA_pol_Rpb1_1"/>
</dbReference>
<dbReference type="GO" id="GO:0005665">
    <property type="term" value="C:RNA polymerase II, core complex"/>
    <property type="evidence" value="ECO:0007669"/>
    <property type="project" value="TreeGrafter"/>
</dbReference>
<dbReference type="InterPro" id="IPR006592">
    <property type="entry name" value="RNA_pol_N"/>
</dbReference>
<keyword evidence="7" id="KW-0479">Metal-binding</keyword>
<evidence type="ECO:0000256" key="12">
    <source>
        <dbReference type="ARBA" id="ARBA00023163"/>
    </source>
</evidence>
<keyword evidence="8" id="KW-0677">Repeat</keyword>
<dbReference type="Gene3D" id="6.10.250.2940">
    <property type="match status" value="1"/>
</dbReference>
<dbReference type="NCBIfam" id="NF006336">
    <property type="entry name" value="PRK08566.1"/>
    <property type="match status" value="1"/>
</dbReference>
<evidence type="ECO:0000256" key="2">
    <source>
        <dbReference type="ARBA" id="ARBA00006460"/>
    </source>
</evidence>
<dbReference type="Gene3D" id="1.10.274.100">
    <property type="entry name" value="RNA polymerase Rpb1, domain 3"/>
    <property type="match status" value="1"/>
</dbReference>
<dbReference type="FunFam" id="1.10.274.100:FF:000001">
    <property type="entry name" value="DNA-directed RNA polymerase subunit"/>
    <property type="match status" value="1"/>
</dbReference>
<dbReference type="PANTHER" id="PTHR19376:SF37">
    <property type="entry name" value="DNA-DIRECTED RNA POLYMERASE II SUBUNIT RPB1"/>
    <property type="match status" value="1"/>
</dbReference>
<feature type="compositionally biased region" description="Polar residues" evidence="16">
    <location>
        <begin position="1694"/>
        <end position="1706"/>
    </location>
</feature>
<comment type="subcellular location">
    <subcellularLocation>
        <location evidence="1">Nucleus</location>
    </subcellularLocation>
</comment>
<dbReference type="Gene3D" id="2.40.40.20">
    <property type="match status" value="1"/>
</dbReference>
<name>A0A9W9E8E5_9HYPO</name>
<dbReference type="Gene3D" id="1.10.150.390">
    <property type="match status" value="1"/>
</dbReference>
<dbReference type="InterPro" id="IPR007081">
    <property type="entry name" value="RNA_pol_Rpb1_5"/>
</dbReference>
<keyword evidence="12 15" id="KW-0804">Transcription</keyword>
<evidence type="ECO:0000256" key="10">
    <source>
        <dbReference type="ARBA" id="ARBA00022842"/>
    </source>
</evidence>
<feature type="compositionally biased region" description="Low complexity" evidence="16">
    <location>
        <begin position="1637"/>
        <end position="1652"/>
    </location>
</feature>
<dbReference type="InterPro" id="IPR038120">
    <property type="entry name" value="Rpb1_funnel_sf"/>
</dbReference>
<dbReference type="Pfam" id="PF04992">
    <property type="entry name" value="RNA_pol_Rpb1_6"/>
    <property type="match status" value="1"/>
</dbReference>
<feature type="region of interest" description="Disordered" evidence="16">
    <location>
        <begin position="1534"/>
        <end position="1706"/>
    </location>
</feature>
<dbReference type="Gene3D" id="4.10.860.120">
    <property type="entry name" value="RNA polymerase II, clamp domain"/>
    <property type="match status" value="2"/>
</dbReference>
<dbReference type="GO" id="GO:0046872">
    <property type="term" value="F:metal ion binding"/>
    <property type="evidence" value="ECO:0007669"/>
    <property type="project" value="UniProtKB-KW"/>
</dbReference>
<dbReference type="Proteomes" id="UP001140511">
    <property type="component" value="Unassembled WGS sequence"/>
</dbReference>
<reference evidence="18" key="1">
    <citation type="submission" date="2022-09" db="EMBL/GenBank/DDBJ databases">
        <title>Chromosome-level assembly of Trichoderma breve T069, a fungus used in development of biopesticide product.</title>
        <authorList>
            <person name="Lin R."/>
            <person name="Liu T."/>
        </authorList>
    </citation>
    <scope>NUCLEOTIDE SEQUENCE</scope>
    <source>
        <strain evidence="18">T069</strain>
    </source>
</reference>
<evidence type="ECO:0000259" key="17">
    <source>
        <dbReference type="SMART" id="SM00663"/>
    </source>
</evidence>
<dbReference type="EMBL" id="JAOPEN010000002">
    <property type="protein sequence ID" value="KAJ4862818.1"/>
    <property type="molecule type" value="Genomic_DNA"/>
</dbReference>
<dbReference type="CDD" id="cd02733">
    <property type="entry name" value="RNAP_II_RPB1_N"/>
    <property type="match status" value="1"/>
</dbReference>
<comment type="function">
    <text evidence="15">DNA-dependent RNA polymerase catalyzes the transcription of DNA into RNA using the four ribonucleoside triphosphates as substrates.</text>
</comment>
<keyword evidence="5 15" id="KW-0808">Transferase</keyword>
<gene>
    <name evidence="18" type="ORF">T069G_03772</name>
</gene>
<keyword evidence="3 15" id="KW-0240">DNA-directed RNA polymerase</keyword>
<feature type="compositionally biased region" description="Low complexity" evidence="16">
    <location>
        <begin position="1554"/>
        <end position="1597"/>
    </location>
</feature>
<dbReference type="InterPro" id="IPR007075">
    <property type="entry name" value="RNA_pol_Rpb1_6"/>
</dbReference>
<organism evidence="18 19">
    <name type="scientific">Trichoderma breve</name>
    <dbReference type="NCBI Taxonomy" id="2034170"/>
    <lineage>
        <taxon>Eukaryota</taxon>
        <taxon>Fungi</taxon>
        <taxon>Dikarya</taxon>
        <taxon>Ascomycota</taxon>
        <taxon>Pezizomycotina</taxon>
        <taxon>Sordariomycetes</taxon>
        <taxon>Hypocreomycetidae</taxon>
        <taxon>Hypocreales</taxon>
        <taxon>Hypocreaceae</taxon>
        <taxon>Trichoderma</taxon>
    </lineage>
</organism>
<keyword evidence="19" id="KW-1185">Reference proteome</keyword>
<keyword evidence="6 15" id="KW-0548">Nucleotidyltransferase</keyword>
<evidence type="ECO:0000313" key="18">
    <source>
        <dbReference type="EMBL" id="KAJ4862818.1"/>
    </source>
</evidence>
<dbReference type="SMART" id="SM00663">
    <property type="entry name" value="RPOLA_N"/>
    <property type="match status" value="1"/>
</dbReference>
<feature type="compositionally biased region" description="Low complexity" evidence="16">
    <location>
        <begin position="1609"/>
        <end position="1628"/>
    </location>
</feature>
<dbReference type="InterPro" id="IPR000722">
    <property type="entry name" value="RNA_pol_asu"/>
</dbReference>
<evidence type="ECO:0000256" key="3">
    <source>
        <dbReference type="ARBA" id="ARBA00022478"/>
    </source>
</evidence>
<dbReference type="Pfam" id="PF04997">
    <property type="entry name" value="RNA_pol_Rpb1_1"/>
    <property type="match status" value="1"/>
</dbReference>
<accession>A0A9W9E8E5</accession>
<keyword evidence="13" id="KW-0539">Nucleus</keyword>
<dbReference type="Gene3D" id="3.30.1490.180">
    <property type="entry name" value="RNA polymerase ii"/>
    <property type="match status" value="1"/>
</dbReference>
<comment type="similarity">
    <text evidence="2 15">Belongs to the RNA polymerase beta' chain family.</text>
</comment>
<evidence type="ECO:0000256" key="4">
    <source>
        <dbReference type="ARBA" id="ARBA00022553"/>
    </source>
</evidence>
<dbReference type="GeneID" id="80865670"/>
<evidence type="ECO:0000256" key="9">
    <source>
        <dbReference type="ARBA" id="ARBA00022833"/>
    </source>
</evidence>
<evidence type="ECO:0000256" key="7">
    <source>
        <dbReference type="ARBA" id="ARBA00022723"/>
    </source>
</evidence>
<dbReference type="FunFam" id="1.10.150.390:FF:000001">
    <property type="entry name" value="DNA-directed RNA polymerase subunit"/>
    <property type="match status" value="1"/>
</dbReference>
<dbReference type="InterPro" id="IPR042102">
    <property type="entry name" value="RNA_pol_Rpb1_3_sf"/>
</dbReference>
<evidence type="ECO:0000256" key="5">
    <source>
        <dbReference type="ARBA" id="ARBA00022679"/>
    </source>
</evidence>
<dbReference type="RefSeq" id="XP_056031874.1">
    <property type="nucleotide sequence ID" value="XM_056170982.1"/>
</dbReference>
<dbReference type="GO" id="GO:0003677">
    <property type="term" value="F:DNA binding"/>
    <property type="evidence" value="ECO:0007669"/>
    <property type="project" value="UniProtKB-KW"/>
</dbReference>
<evidence type="ECO:0000256" key="1">
    <source>
        <dbReference type="ARBA" id="ARBA00004123"/>
    </source>
</evidence>
<dbReference type="Pfam" id="PF04990">
    <property type="entry name" value="RNA_pol_Rpb1_7"/>
    <property type="match status" value="1"/>
</dbReference>